<feature type="repeat" description="TPR" evidence="3">
    <location>
        <begin position="440"/>
        <end position="473"/>
    </location>
</feature>
<feature type="repeat" description="TPR" evidence="3">
    <location>
        <begin position="536"/>
        <end position="569"/>
    </location>
</feature>
<feature type="repeat" description="TPR" evidence="3">
    <location>
        <begin position="398"/>
        <end position="431"/>
    </location>
</feature>
<feature type="chain" id="PRO_5013227106" evidence="5">
    <location>
        <begin position="34"/>
        <end position="639"/>
    </location>
</feature>
<dbReference type="Pfam" id="PF13424">
    <property type="entry name" value="TPR_12"/>
    <property type="match status" value="3"/>
</dbReference>
<feature type="compositionally biased region" description="Polar residues" evidence="4">
    <location>
        <begin position="222"/>
        <end position="234"/>
    </location>
</feature>
<feature type="signal peptide" evidence="5">
    <location>
        <begin position="1"/>
        <end position="33"/>
    </location>
</feature>
<dbReference type="PANTHER" id="PTHR45641">
    <property type="entry name" value="TETRATRICOPEPTIDE REPEAT PROTEIN (AFU_ORTHOLOGUE AFUA_6G03870)"/>
    <property type="match status" value="1"/>
</dbReference>
<dbReference type="InterPro" id="IPR011990">
    <property type="entry name" value="TPR-like_helical_dom_sf"/>
</dbReference>
<dbReference type="SMART" id="SM00028">
    <property type="entry name" value="TPR"/>
    <property type="match status" value="6"/>
</dbReference>
<name>A0A1S7LEU7_MAGMO</name>
<evidence type="ECO:0000256" key="1">
    <source>
        <dbReference type="ARBA" id="ARBA00022737"/>
    </source>
</evidence>
<feature type="compositionally biased region" description="Basic and acidic residues" evidence="4">
    <location>
        <begin position="287"/>
        <end position="301"/>
    </location>
</feature>
<dbReference type="PANTHER" id="PTHR45641:SF19">
    <property type="entry name" value="NEPHROCYSTIN-3"/>
    <property type="match status" value="1"/>
</dbReference>
<dbReference type="Gene3D" id="1.25.40.10">
    <property type="entry name" value="Tetratricopeptide repeat domain"/>
    <property type="match status" value="3"/>
</dbReference>
<evidence type="ECO:0000256" key="5">
    <source>
        <dbReference type="SAM" id="SignalP"/>
    </source>
</evidence>
<gene>
    <name evidence="6" type="ORF">MAGMO_1301</name>
</gene>
<sequence>MRCTHLLRYRSNSLISLVAGLLLMTLTAGQGVAATAAETTQALIQIQAVLKQSRLELGADHTRVADQLNRLGTLQFQLGRFQEALASYSEALLIKQRSHGLTHASVGDLHYRIGIVHHKQGQYAAALSAYEQALPMMRQSLGVAHAQVVGLEKIIPALQQVAGIHNQASQKAKVAATVEEIKTRAAEKAEAVKTVMVPSKEATQVVQSVVAAKPAEEKLNAVSSAAQQVPSETAPSKEKVKQSPTKPIDAASSPKVAQKSVIPLDEERHKSTPAAQKSVYESAPAASKKEERGRELAKGDQQDPLKAYLLTPELERAFHAARLLAGSDKPSEALKSYRSLLDQTKANYGNKHPIVAIVLFEMGRLNQKLYRKKDAMLMLDTALPIMQEKMADHPLLIAEVHNRLGSVNSELGFQEEALIAYRRALHLLTKRVGEKHILFAQALHNLGNVYTLQDRIAEALEVYSQSLPIKKQLLGTEHTSVAMTLNSMGASYARMARNVTLPWSLRKERYSKALGLYNQAADIYQKQLGKQHVTVGEVLNNKGNVYRRLGQNSEALKLYKRAFNIMQERLDKKHTNLAHIMTNMADIYLQKPEQKAHGCGLLQQSLNIAQTKFSYTHPLVQRIQGLNLTYCQAVSKKGS</sequence>
<organism evidence="6">
    <name type="scientific">Magnetococcus massalia (strain MO-1)</name>
    <dbReference type="NCBI Taxonomy" id="451514"/>
    <lineage>
        <taxon>Bacteria</taxon>
        <taxon>Pseudomonadati</taxon>
        <taxon>Pseudomonadota</taxon>
        <taxon>Magnetococcia</taxon>
        <taxon>Magnetococcales</taxon>
        <taxon>Magnetococcaceae</taxon>
        <taxon>Magnetococcus</taxon>
    </lineage>
</organism>
<dbReference type="InterPro" id="IPR019734">
    <property type="entry name" value="TPR_rpt"/>
</dbReference>
<evidence type="ECO:0000256" key="2">
    <source>
        <dbReference type="ARBA" id="ARBA00022803"/>
    </source>
</evidence>
<proteinExistence type="predicted"/>
<evidence type="ECO:0000313" key="6">
    <source>
        <dbReference type="EMBL" id="CRH05492.1"/>
    </source>
</evidence>
<feature type="repeat" description="TPR" evidence="3">
    <location>
        <begin position="65"/>
        <end position="98"/>
    </location>
</feature>
<dbReference type="PROSITE" id="PS50005">
    <property type="entry name" value="TPR"/>
    <property type="match status" value="5"/>
</dbReference>
<keyword evidence="2 3" id="KW-0802">TPR repeat</keyword>
<dbReference type="EMBL" id="LO017727">
    <property type="protein sequence ID" value="CRH05492.1"/>
    <property type="molecule type" value="Genomic_DNA"/>
</dbReference>
<accession>A0A1S7LEU7</accession>
<protein>
    <submittedName>
        <fullName evidence="6">Uncharacterized protein</fullName>
    </submittedName>
</protein>
<keyword evidence="5" id="KW-0732">Signal</keyword>
<evidence type="ECO:0000256" key="4">
    <source>
        <dbReference type="SAM" id="MobiDB-lite"/>
    </source>
</evidence>
<dbReference type="SUPFAM" id="SSF48452">
    <property type="entry name" value="TPR-like"/>
    <property type="match status" value="3"/>
</dbReference>
<reference evidence="6" key="1">
    <citation type="submission" date="2015-04" db="EMBL/GenBank/DDBJ databases">
        <authorList>
            <person name="Syromyatnikov M.Y."/>
            <person name="Popov V.N."/>
        </authorList>
    </citation>
    <scope>NUCLEOTIDE SEQUENCE</scope>
    <source>
        <strain evidence="6">MO-1</strain>
    </source>
</reference>
<feature type="region of interest" description="Disordered" evidence="4">
    <location>
        <begin position="222"/>
        <end position="301"/>
    </location>
</feature>
<evidence type="ECO:0000256" key="3">
    <source>
        <dbReference type="PROSITE-ProRule" id="PRU00339"/>
    </source>
</evidence>
<feature type="repeat" description="TPR" evidence="3">
    <location>
        <begin position="107"/>
        <end position="140"/>
    </location>
</feature>
<keyword evidence="1" id="KW-0677">Repeat</keyword>
<dbReference type="AlphaFoldDB" id="A0A1S7LEU7"/>